<keyword evidence="4" id="KW-1185">Reference proteome</keyword>
<dbReference type="Pfam" id="PF13197">
    <property type="entry name" value="DUF4013"/>
    <property type="match status" value="1"/>
</dbReference>
<accession>A0A369LU45</accession>
<keyword evidence="2" id="KW-1133">Transmembrane helix</keyword>
<reference evidence="3 4" key="1">
    <citation type="journal article" date="2018" name="Elife">
        <title>Discovery and characterization of a prevalent human gut bacterial enzyme sufficient for the inactivation of a family of plant toxins.</title>
        <authorList>
            <person name="Koppel N."/>
            <person name="Bisanz J.E."/>
            <person name="Pandelia M.E."/>
            <person name="Turnbaugh P.J."/>
            <person name="Balskus E.P."/>
        </authorList>
    </citation>
    <scope>NUCLEOTIDE SEQUENCE [LARGE SCALE GENOMIC DNA]</scope>
    <source>
        <strain evidence="3 4">3C</strain>
    </source>
</reference>
<evidence type="ECO:0000256" key="1">
    <source>
        <dbReference type="SAM" id="MobiDB-lite"/>
    </source>
</evidence>
<dbReference type="OrthoDB" id="3181212at2"/>
<evidence type="ECO:0000313" key="4">
    <source>
        <dbReference type="Proteomes" id="UP000254000"/>
    </source>
</evidence>
<feature type="region of interest" description="Disordered" evidence="1">
    <location>
        <begin position="292"/>
        <end position="313"/>
    </location>
</feature>
<feature type="transmembrane region" description="Helical" evidence="2">
    <location>
        <begin position="23"/>
        <end position="45"/>
    </location>
</feature>
<keyword evidence="2" id="KW-0812">Transmembrane</keyword>
<dbReference type="RefSeq" id="WP_015540271.1">
    <property type="nucleotide sequence ID" value="NZ_CABMMS010000010.1"/>
</dbReference>
<feature type="transmembrane region" description="Helical" evidence="2">
    <location>
        <begin position="127"/>
        <end position="149"/>
    </location>
</feature>
<dbReference type="AlphaFoldDB" id="A0A369LU45"/>
<dbReference type="GeneID" id="78360827"/>
<dbReference type="Proteomes" id="UP000254000">
    <property type="component" value="Unassembled WGS sequence"/>
</dbReference>
<comment type="caution">
    <text evidence="3">The sequence shown here is derived from an EMBL/GenBank/DDBJ whole genome shotgun (WGS) entry which is preliminary data.</text>
</comment>
<keyword evidence="2" id="KW-0472">Membrane</keyword>
<evidence type="ECO:0000256" key="2">
    <source>
        <dbReference type="SAM" id="Phobius"/>
    </source>
</evidence>
<dbReference type="EMBL" id="PPTS01000010">
    <property type="protein sequence ID" value="RDB62169.1"/>
    <property type="molecule type" value="Genomic_DNA"/>
</dbReference>
<protein>
    <submittedName>
        <fullName evidence="3">DUF4013 domain-containing protein</fullName>
    </submittedName>
</protein>
<organism evidence="3 4">
    <name type="scientific">Gordonibacter pamelaeae</name>
    <dbReference type="NCBI Taxonomy" id="471189"/>
    <lineage>
        <taxon>Bacteria</taxon>
        <taxon>Bacillati</taxon>
        <taxon>Actinomycetota</taxon>
        <taxon>Coriobacteriia</taxon>
        <taxon>Eggerthellales</taxon>
        <taxon>Eggerthellaceae</taxon>
        <taxon>Gordonibacter</taxon>
    </lineage>
</organism>
<sequence length="313" mass="33520">MQAGYFNAAWHDIKNSPGWFGKLLVLGLVSLVPIFGWIVVAGYLYGWARDIAWGVHAPLPAHVFGNEDGRLYSRGFFVLVISFVCSLIPWAVELVGSILTGGSFGIWSGWGYHSGFLSFPLGLASGLVGMVFFALSIAAYLFTAFFTWVGSMRMSIYGRLSAGFQFGKIWSMLRHDFVGMLRILGMAVLMAIATTVVVTILIVVVVFLCVAIGFAVTGGNLNINSSRFDAAIVGMVFGVGGVAIVLSLLAGFASMVVAVFFTAMIARALGYWTQQFNVPAWRGQDDPMPFELAGAAGGPGGGGQPPYQQPPMR</sequence>
<name>A0A369LU45_9ACTN</name>
<proteinExistence type="predicted"/>
<evidence type="ECO:0000313" key="3">
    <source>
        <dbReference type="EMBL" id="RDB62169.1"/>
    </source>
</evidence>
<feature type="compositionally biased region" description="Gly residues" evidence="1">
    <location>
        <begin position="295"/>
        <end position="304"/>
    </location>
</feature>
<gene>
    <name evidence="3" type="ORF">C1877_14105</name>
</gene>
<feature type="transmembrane region" description="Helical" evidence="2">
    <location>
        <begin position="236"/>
        <end position="266"/>
    </location>
</feature>
<feature type="transmembrane region" description="Helical" evidence="2">
    <location>
        <begin position="76"/>
        <end position="107"/>
    </location>
</feature>
<feature type="transmembrane region" description="Helical" evidence="2">
    <location>
        <begin position="183"/>
        <end position="216"/>
    </location>
</feature>
<dbReference type="InterPro" id="IPR025098">
    <property type="entry name" value="DUF4013"/>
</dbReference>